<dbReference type="InterPro" id="IPR000683">
    <property type="entry name" value="Gfo/Idh/MocA-like_OxRdtase_N"/>
</dbReference>
<reference evidence="3" key="1">
    <citation type="submission" date="2022-04" db="EMBL/GenBank/DDBJ databases">
        <authorList>
            <person name="Seo M.-J."/>
        </authorList>
    </citation>
    <scope>NUCLEOTIDE SEQUENCE</scope>
    <source>
        <strain evidence="3">MBLB2552</strain>
    </source>
</reference>
<dbReference type="AlphaFoldDB" id="A0A9X1XZQ3"/>
<evidence type="ECO:0000259" key="2">
    <source>
        <dbReference type="Pfam" id="PF22725"/>
    </source>
</evidence>
<dbReference type="SUPFAM" id="SSF51735">
    <property type="entry name" value="NAD(P)-binding Rossmann-fold domains"/>
    <property type="match status" value="1"/>
</dbReference>
<comment type="caution">
    <text evidence="3">The sequence shown here is derived from an EMBL/GenBank/DDBJ whole genome shotgun (WGS) entry which is preliminary data.</text>
</comment>
<dbReference type="GO" id="GO:0000166">
    <property type="term" value="F:nucleotide binding"/>
    <property type="evidence" value="ECO:0007669"/>
    <property type="project" value="InterPro"/>
</dbReference>
<dbReference type="InterPro" id="IPR051450">
    <property type="entry name" value="Gfo/Idh/MocA_Oxidoreductases"/>
</dbReference>
<evidence type="ECO:0000313" key="4">
    <source>
        <dbReference type="Proteomes" id="UP001139534"/>
    </source>
</evidence>
<dbReference type="Proteomes" id="UP001139534">
    <property type="component" value="Unassembled WGS sequence"/>
</dbReference>
<protein>
    <submittedName>
        <fullName evidence="3">Gfo/Idh/MocA family oxidoreductase</fullName>
    </submittedName>
</protein>
<feature type="domain" description="Gfo/Idh/MocA-like oxidoreductase N-terminal" evidence="1">
    <location>
        <begin position="4"/>
        <end position="123"/>
    </location>
</feature>
<name>A0A9X1XZQ3_9BACL</name>
<organism evidence="3 4">
    <name type="scientific">Paenibacillus mellifer</name>
    <dbReference type="NCBI Taxonomy" id="2937794"/>
    <lineage>
        <taxon>Bacteria</taxon>
        <taxon>Bacillati</taxon>
        <taxon>Bacillota</taxon>
        <taxon>Bacilli</taxon>
        <taxon>Bacillales</taxon>
        <taxon>Paenibacillaceae</taxon>
        <taxon>Paenibacillus</taxon>
    </lineage>
</organism>
<evidence type="ECO:0000259" key="1">
    <source>
        <dbReference type="Pfam" id="PF01408"/>
    </source>
</evidence>
<evidence type="ECO:0000313" key="3">
    <source>
        <dbReference type="EMBL" id="MCK8487741.1"/>
    </source>
</evidence>
<dbReference type="InterPro" id="IPR055170">
    <property type="entry name" value="GFO_IDH_MocA-like_dom"/>
</dbReference>
<dbReference type="Pfam" id="PF01408">
    <property type="entry name" value="GFO_IDH_MocA"/>
    <property type="match status" value="1"/>
</dbReference>
<dbReference type="Pfam" id="PF22725">
    <property type="entry name" value="GFO_IDH_MocA_C3"/>
    <property type="match status" value="1"/>
</dbReference>
<proteinExistence type="predicted"/>
<dbReference type="PANTHER" id="PTHR43377">
    <property type="entry name" value="BILIVERDIN REDUCTASE A"/>
    <property type="match status" value="1"/>
</dbReference>
<sequence>MSYRVALIGAGGISRNHLDAIRQLGLERLTAVAVAEPDGVKGRAVATEYGLNLYDDYREMIVQEKPDIAIIALPHHLHEECAVFCAAKGCHVLLEKPMAISSASCEAILTAVREAGVTLLVGHTQHYLPANRLAKALIESGRLGKLVAIHDTRHKAYFEEERPRWFLEKEKAGGGILMNLGAHSIDKVQWLTGTRVTKVKAMLSYEAPIGNVEGSGVVLAETDGGICAVIVQSGYAGVAKDETELIFTGGMARLVSHQGLWISRNGEYEPVDGDGAQYAESPFAAQLHDLLDAIEQYSEPECSGEYAKSVITVLEAVYRSQAMGVEQVVD</sequence>
<gene>
    <name evidence="3" type="ORF">M0651_11200</name>
</gene>
<feature type="domain" description="GFO/IDH/MocA-like oxidoreductase" evidence="2">
    <location>
        <begin position="132"/>
        <end position="252"/>
    </location>
</feature>
<keyword evidence="4" id="KW-1185">Reference proteome</keyword>
<dbReference type="SUPFAM" id="SSF55347">
    <property type="entry name" value="Glyceraldehyde-3-phosphate dehydrogenase-like, C-terminal domain"/>
    <property type="match status" value="1"/>
</dbReference>
<dbReference type="Gene3D" id="3.40.50.720">
    <property type="entry name" value="NAD(P)-binding Rossmann-like Domain"/>
    <property type="match status" value="1"/>
</dbReference>
<dbReference type="RefSeq" id="WP_248551832.1">
    <property type="nucleotide sequence ID" value="NZ_JALPRK010000008.1"/>
</dbReference>
<dbReference type="PANTHER" id="PTHR43377:SF1">
    <property type="entry name" value="BILIVERDIN REDUCTASE A"/>
    <property type="match status" value="1"/>
</dbReference>
<dbReference type="Gene3D" id="3.30.360.10">
    <property type="entry name" value="Dihydrodipicolinate Reductase, domain 2"/>
    <property type="match status" value="1"/>
</dbReference>
<dbReference type="EMBL" id="JALPRK010000008">
    <property type="protein sequence ID" value="MCK8487741.1"/>
    <property type="molecule type" value="Genomic_DNA"/>
</dbReference>
<dbReference type="InterPro" id="IPR036291">
    <property type="entry name" value="NAD(P)-bd_dom_sf"/>
</dbReference>
<accession>A0A9X1XZQ3</accession>